<evidence type="ECO:0000313" key="5">
    <source>
        <dbReference type="Proteomes" id="UP001201163"/>
    </source>
</evidence>
<dbReference type="PANTHER" id="PTHR40465:SF1">
    <property type="entry name" value="DUF6534 DOMAIN-CONTAINING PROTEIN"/>
    <property type="match status" value="1"/>
</dbReference>
<organism evidence="4 5">
    <name type="scientific">Lactarius akahatsu</name>
    <dbReference type="NCBI Taxonomy" id="416441"/>
    <lineage>
        <taxon>Eukaryota</taxon>
        <taxon>Fungi</taxon>
        <taxon>Dikarya</taxon>
        <taxon>Basidiomycota</taxon>
        <taxon>Agaricomycotina</taxon>
        <taxon>Agaricomycetes</taxon>
        <taxon>Russulales</taxon>
        <taxon>Russulaceae</taxon>
        <taxon>Lactarius</taxon>
    </lineage>
</organism>
<comment type="caution">
    <text evidence="4">The sequence shown here is derived from an EMBL/GenBank/DDBJ whole genome shotgun (WGS) entry which is preliminary data.</text>
</comment>
<evidence type="ECO:0000256" key="2">
    <source>
        <dbReference type="SAM" id="Phobius"/>
    </source>
</evidence>
<dbReference type="InterPro" id="IPR045339">
    <property type="entry name" value="DUF6534"/>
</dbReference>
<evidence type="ECO:0000256" key="1">
    <source>
        <dbReference type="SAM" id="MobiDB-lite"/>
    </source>
</evidence>
<gene>
    <name evidence="4" type="ORF">EDB92DRAFT_1819240</name>
</gene>
<feature type="transmembrane region" description="Helical" evidence="2">
    <location>
        <begin position="193"/>
        <end position="212"/>
    </location>
</feature>
<feature type="region of interest" description="Disordered" evidence="1">
    <location>
        <begin position="251"/>
        <end position="271"/>
    </location>
</feature>
<protein>
    <recommendedName>
        <fullName evidence="3">DUF6534 domain-containing protein</fullName>
    </recommendedName>
</protein>
<keyword evidence="2" id="KW-1133">Transmembrane helix</keyword>
<feature type="transmembrane region" description="Helical" evidence="2">
    <location>
        <begin position="87"/>
        <end position="107"/>
    </location>
</feature>
<feature type="transmembrane region" description="Helical" evidence="2">
    <location>
        <begin position="48"/>
        <end position="67"/>
    </location>
</feature>
<dbReference type="Pfam" id="PF20152">
    <property type="entry name" value="DUF6534"/>
    <property type="match status" value="1"/>
</dbReference>
<feature type="transmembrane region" description="Helical" evidence="2">
    <location>
        <begin position="114"/>
        <end position="136"/>
    </location>
</feature>
<dbReference type="EMBL" id="JAKELL010000080">
    <property type="protein sequence ID" value="KAH8984023.1"/>
    <property type="molecule type" value="Genomic_DNA"/>
</dbReference>
<proteinExistence type="predicted"/>
<name>A0AAD4L8Y9_9AGAM</name>
<feature type="transmembrane region" description="Helical" evidence="2">
    <location>
        <begin position="151"/>
        <end position="173"/>
    </location>
</feature>
<feature type="transmembrane region" description="Helical" evidence="2">
    <location>
        <begin position="23"/>
        <end position="41"/>
    </location>
</feature>
<keyword evidence="2" id="KW-0472">Membrane</keyword>
<dbReference type="AlphaFoldDB" id="A0AAD4L8Y9"/>
<keyword evidence="5" id="KW-1185">Reference proteome</keyword>
<evidence type="ECO:0000259" key="3">
    <source>
        <dbReference type="Pfam" id="PF20152"/>
    </source>
</evidence>
<feature type="domain" description="DUF6534" evidence="3">
    <location>
        <begin position="158"/>
        <end position="241"/>
    </location>
</feature>
<dbReference type="PANTHER" id="PTHR40465">
    <property type="entry name" value="CHROMOSOME 1, WHOLE GENOME SHOTGUN SEQUENCE"/>
    <property type="match status" value="1"/>
</dbReference>
<dbReference type="Proteomes" id="UP001201163">
    <property type="component" value="Unassembled WGS sequence"/>
</dbReference>
<keyword evidence="2" id="KW-0812">Transmembrane</keyword>
<accession>A0AAD4L8Y9</accession>
<sequence>MVASPSTPPDITRLAAPLLFGPLFNWTLYGALCIQIYVYSYNFPHDKLSIKVLVQTALTGADLYFWFVAGFGDVERLKDTHFAPIDIPIMTAVTSFFVQGYFCYRIWMLNKRLLWFCWIIAIFTVTQSTGAIWGAVTSLTGKKFEVSKAPLYLWSITSAMADIMIAVAMTLLLRRARGKFSNFVLIRVVRLTIETNALTASVAVASLVLYAAFPNHVYYAFTLDFIGKLYSNTFLVSLNNRIYLRDRLSSENRDSAGPTVSDRPSRGREYQ</sequence>
<reference evidence="4" key="1">
    <citation type="submission" date="2022-01" db="EMBL/GenBank/DDBJ databases">
        <title>Comparative genomics reveals a dynamic genome evolution in the ectomycorrhizal milk-cap (Lactarius) mushrooms.</title>
        <authorList>
            <consortium name="DOE Joint Genome Institute"/>
            <person name="Lebreton A."/>
            <person name="Tang N."/>
            <person name="Kuo A."/>
            <person name="LaButti K."/>
            <person name="Drula E."/>
            <person name="Barry K."/>
            <person name="Clum A."/>
            <person name="Lipzen A."/>
            <person name="Mousain D."/>
            <person name="Ng V."/>
            <person name="Wang R."/>
            <person name="Wang X."/>
            <person name="Dai Y."/>
            <person name="Henrissat B."/>
            <person name="Grigoriev I.V."/>
            <person name="Guerin-Laguette A."/>
            <person name="Yu F."/>
            <person name="Martin F.M."/>
        </authorList>
    </citation>
    <scope>NUCLEOTIDE SEQUENCE</scope>
    <source>
        <strain evidence="4">QP</strain>
    </source>
</reference>
<evidence type="ECO:0000313" key="4">
    <source>
        <dbReference type="EMBL" id="KAH8984023.1"/>
    </source>
</evidence>